<gene>
    <name evidence="3" type="primary">ga08308</name>
    <name evidence="3" type="ORF">PR202_ga08308</name>
</gene>
<name>A0AAV5BZP3_ELECO</name>
<dbReference type="SMART" id="SM01054">
    <property type="entry name" value="CaM_binding"/>
    <property type="match status" value="1"/>
</dbReference>
<evidence type="ECO:0000259" key="2">
    <source>
        <dbReference type="SMART" id="SM01054"/>
    </source>
</evidence>
<comment type="caution">
    <text evidence="3">The sequence shown here is derived from an EMBL/GenBank/DDBJ whole genome shotgun (WGS) entry which is preliminary data.</text>
</comment>
<feature type="compositionally biased region" description="Basic and acidic residues" evidence="1">
    <location>
        <begin position="31"/>
        <end position="41"/>
    </location>
</feature>
<feature type="region of interest" description="Disordered" evidence="1">
    <location>
        <begin position="261"/>
        <end position="297"/>
    </location>
</feature>
<feature type="domain" description="Calmodulin-binding" evidence="2">
    <location>
        <begin position="246"/>
        <end position="359"/>
    </location>
</feature>
<proteinExistence type="predicted"/>
<accession>A0AAV5BZP3</accession>
<feature type="region of interest" description="Disordered" evidence="1">
    <location>
        <begin position="366"/>
        <end position="387"/>
    </location>
</feature>
<dbReference type="Proteomes" id="UP001054889">
    <property type="component" value="Unassembled WGS sequence"/>
</dbReference>
<evidence type="ECO:0000313" key="4">
    <source>
        <dbReference type="Proteomes" id="UP001054889"/>
    </source>
</evidence>
<evidence type="ECO:0000256" key="1">
    <source>
        <dbReference type="SAM" id="MobiDB-lite"/>
    </source>
</evidence>
<dbReference type="InterPro" id="IPR044681">
    <property type="entry name" value="PICBP-like"/>
</dbReference>
<dbReference type="AlphaFoldDB" id="A0AAV5BZP3"/>
<feature type="compositionally biased region" description="Basic residues" evidence="1">
    <location>
        <begin position="268"/>
        <end position="277"/>
    </location>
</feature>
<dbReference type="GO" id="GO:0005516">
    <property type="term" value="F:calmodulin binding"/>
    <property type="evidence" value="ECO:0007669"/>
    <property type="project" value="InterPro"/>
</dbReference>
<feature type="region of interest" description="Disordered" evidence="1">
    <location>
        <begin position="29"/>
        <end position="82"/>
    </location>
</feature>
<keyword evidence="4" id="KW-1185">Reference proteome</keyword>
<dbReference type="PANTHER" id="PTHR33923">
    <property type="entry name" value="CALMODULIN-BINDING PROTEIN-RELATED"/>
    <property type="match status" value="1"/>
</dbReference>
<dbReference type="InterPro" id="IPR012417">
    <property type="entry name" value="CaM-bd_dom_pln"/>
</dbReference>
<protein>
    <recommendedName>
        <fullName evidence="2">Calmodulin-binding domain-containing protein</fullName>
    </recommendedName>
</protein>
<organism evidence="3 4">
    <name type="scientific">Eleusine coracana subsp. coracana</name>
    <dbReference type="NCBI Taxonomy" id="191504"/>
    <lineage>
        <taxon>Eukaryota</taxon>
        <taxon>Viridiplantae</taxon>
        <taxon>Streptophyta</taxon>
        <taxon>Embryophyta</taxon>
        <taxon>Tracheophyta</taxon>
        <taxon>Spermatophyta</taxon>
        <taxon>Magnoliopsida</taxon>
        <taxon>Liliopsida</taxon>
        <taxon>Poales</taxon>
        <taxon>Poaceae</taxon>
        <taxon>PACMAD clade</taxon>
        <taxon>Chloridoideae</taxon>
        <taxon>Cynodonteae</taxon>
        <taxon>Eleusininae</taxon>
        <taxon>Eleusine</taxon>
    </lineage>
</organism>
<sequence>MVQRKEARKKPKDLVVLADDSFPGVGQVMRRAGDPGGRDVRTALAPLPNYMRATTCSDAKVGGPSRKESAPAPPPPPPTTNREQVVFARAGGAARGQGHGHARASVEPLNDFLASRRRLIKTQQSMKLKGASPFRKPNNSGGEGYFVEMHNAAAAPPVTSCSGLPTEEMAEYVTFRGRLSCWGRPRIAAAKDRENFVVDHEDDYFDFGACKSDISDELGVEHEANISEDVGGDAAKEYSSDGISSALSGISFEDVTSDTADAATSQRNKLHISGRRRTSTEEGSKQMCPFNPKAPNFLPVETGPEAEKVDLRHLAVNDPRDAEEWMVVDYALRKAVKKLARAQKRKVEMLVQAFETVLPTVTSVKEPLQHDDDKNTFTLSRPSQACG</sequence>
<feature type="compositionally biased region" description="Polar residues" evidence="1">
    <location>
        <begin position="376"/>
        <end position="387"/>
    </location>
</feature>
<dbReference type="PANTHER" id="PTHR33923:SF2">
    <property type="entry name" value="CALMODULIN-BINDING PROTEIN-RELATED"/>
    <property type="match status" value="1"/>
</dbReference>
<reference evidence="3" key="1">
    <citation type="journal article" date="2018" name="DNA Res.">
        <title>Multiple hybrid de novo genome assembly of finger millet, an orphan allotetraploid crop.</title>
        <authorList>
            <person name="Hatakeyama M."/>
            <person name="Aluri S."/>
            <person name="Balachadran M.T."/>
            <person name="Sivarajan S.R."/>
            <person name="Patrignani A."/>
            <person name="Gruter S."/>
            <person name="Poveda L."/>
            <person name="Shimizu-Inatsugi R."/>
            <person name="Baeten J."/>
            <person name="Francoijs K.J."/>
            <person name="Nataraja K.N."/>
            <person name="Reddy Y.A.N."/>
            <person name="Phadnis S."/>
            <person name="Ravikumar R.L."/>
            <person name="Schlapbach R."/>
            <person name="Sreeman S.M."/>
            <person name="Shimizu K.K."/>
        </authorList>
    </citation>
    <scope>NUCLEOTIDE SEQUENCE</scope>
</reference>
<reference evidence="3" key="2">
    <citation type="submission" date="2021-12" db="EMBL/GenBank/DDBJ databases">
        <title>Resequencing data analysis of finger millet.</title>
        <authorList>
            <person name="Hatakeyama M."/>
            <person name="Aluri S."/>
            <person name="Balachadran M.T."/>
            <person name="Sivarajan S.R."/>
            <person name="Poveda L."/>
            <person name="Shimizu-Inatsugi R."/>
            <person name="Schlapbach R."/>
            <person name="Sreeman S.M."/>
            <person name="Shimizu K.K."/>
        </authorList>
    </citation>
    <scope>NUCLEOTIDE SEQUENCE</scope>
</reference>
<evidence type="ECO:0000313" key="3">
    <source>
        <dbReference type="EMBL" id="GJM91889.1"/>
    </source>
</evidence>
<dbReference type="Pfam" id="PF07839">
    <property type="entry name" value="CaM_binding"/>
    <property type="match status" value="1"/>
</dbReference>
<dbReference type="EMBL" id="BQKI01000004">
    <property type="protein sequence ID" value="GJM91889.1"/>
    <property type="molecule type" value="Genomic_DNA"/>
</dbReference>